<dbReference type="SMART" id="SM00448">
    <property type="entry name" value="REC"/>
    <property type="match status" value="1"/>
</dbReference>
<dbReference type="GO" id="GO:0000160">
    <property type="term" value="P:phosphorelay signal transduction system"/>
    <property type="evidence" value="ECO:0007669"/>
    <property type="project" value="InterPro"/>
</dbReference>
<organism evidence="9 10">
    <name type="scientific">Streptomyces bingchenggensis (strain BCW-1)</name>
    <dbReference type="NCBI Taxonomy" id="749414"/>
    <lineage>
        <taxon>Bacteria</taxon>
        <taxon>Bacillati</taxon>
        <taxon>Actinomycetota</taxon>
        <taxon>Actinomycetes</taxon>
        <taxon>Kitasatosporales</taxon>
        <taxon>Streptomycetaceae</taxon>
        <taxon>Streptomyces</taxon>
    </lineage>
</organism>
<dbReference type="KEGG" id="sbh:SBI_07369"/>
<feature type="domain" description="Response regulatory" evidence="8">
    <location>
        <begin position="3"/>
        <end position="123"/>
    </location>
</feature>
<dbReference type="PROSITE" id="PS00622">
    <property type="entry name" value="HTH_LUXR_1"/>
    <property type="match status" value="1"/>
</dbReference>
<feature type="compositionally biased region" description="Pro residues" evidence="6">
    <location>
        <begin position="222"/>
        <end position="231"/>
    </location>
</feature>
<dbReference type="EMBL" id="CP002047">
    <property type="protein sequence ID" value="ADI10489.1"/>
    <property type="molecule type" value="Genomic_DNA"/>
</dbReference>
<dbReference type="HOGENOM" id="CLU_000445_90_10_11"/>
<dbReference type="AlphaFoldDB" id="D7C7D5"/>
<evidence type="ECO:0000256" key="1">
    <source>
        <dbReference type="ARBA" id="ARBA00022553"/>
    </source>
</evidence>
<sequence>MITVLLADPHALHRLGLRTLLGPRPGLTIAGEATTGAETARMHERLRPDVVLLGSGLPPTDVTTTVRRLRQTRTPDSGPPRILVLSSAHRDEHAYDVLRAGADGFLPATTTPDELIAALFTVAAGDAVVSPGLARALIHAVRHGPRPEVPIAKGRLEDLTERERDILVAVASGRSNAEIAAQLSIATTTVKSHVSRILTKIGARARVQAVVFAYESGLVRPPLTPADPSPSPSHRMTNHEEPTCTYFSSRATPPSPNRWNVA</sequence>
<dbReference type="Proteomes" id="UP000000377">
    <property type="component" value="Chromosome"/>
</dbReference>
<accession>D7C7D5</accession>
<dbReference type="InterPro" id="IPR016032">
    <property type="entry name" value="Sig_transdc_resp-reg_C-effctor"/>
</dbReference>
<name>D7C7D5_STRBB</name>
<dbReference type="InterPro" id="IPR011006">
    <property type="entry name" value="CheY-like_superfamily"/>
</dbReference>
<evidence type="ECO:0000256" key="2">
    <source>
        <dbReference type="ARBA" id="ARBA00023015"/>
    </source>
</evidence>
<dbReference type="GO" id="GO:0006355">
    <property type="term" value="P:regulation of DNA-templated transcription"/>
    <property type="evidence" value="ECO:0007669"/>
    <property type="project" value="InterPro"/>
</dbReference>
<dbReference type="InterPro" id="IPR001789">
    <property type="entry name" value="Sig_transdc_resp-reg_receiver"/>
</dbReference>
<feature type="domain" description="HTH luxR-type" evidence="7">
    <location>
        <begin position="152"/>
        <end position="217"/>
    </location>
</feature>
<evidence type="ECO:0000256" key="3">
    <source>
        <dbReference type="ARBA" id="ARBA00023125"/>
    </source>
</evidence>
<evidence type="ECO:0000259" key="7">
    <source>
        <dbReference type="PROSITE" id="PS50043"/>
    </source>
</evidence>
<dbReference type="GO" id="GO:0003677">
    <property type="term" value="F:DNA binding"/>
    <property type="evidence" value="ECO:0007669"/>
    <property type="project" value="UniProtKB-KW"/>
</dbReference>
<evidence type="ECO:0000256" key="5">
    <source>
        <dbReference type="PROSITE-ProRule" id="PRU00169"/>
    </source>
</evidence>
<dbReference type="PANTHER" id="PTHR43214">
    <property type="entry name" value="TWO-COMPONENT RESPONSE REGULATOR"/>
    <property type="match status" value="1"/>
</dbReference>
<keyword evidence="3" id="KW-0238">DNA-binding</keyword>
<dbReference type="Gene3D" id="3.40.50.2300">
    <property type="match status" value="1"/>
</dbReference>
<evidence type="ECO:0000313" key="10">
    <source>
        <dbReference type="Proteomes" id="UP000000377"/>
    </source>
</evidence>
<proteinExistence type="predicted"/>
<dbReference type="Pfam" id="PF00196">
    <property type="entry name" value="GerE"/>
    <property type="match status" value="1"/>
</dbReference>
<keyword evidence="10" id="KW-1185">Reference proteome</keyword>
<dbReference type="RefSeq" id="WP_014179939.1">
    <property type="nucleotide sequence ID" value="NC_016582.1"/>
</dbReference>
<evidence type="ECO:0000256" key="4">
    <source>
        <dbReference type="ARBA" id="ARBA00023163"/>
    </source>
</evidence>
<dbReference type="PANTHER" id="PTHR43214:SF24">
    <property type="entry name" value="TRANSCRIPTIONAL REGULATORY PROTEIN NARL-RELATED"/>
    <property type="match status" value="1"/>
</dbReference>
<dbReference type="PROSITE" id="PS50043">
    <property type="entry name" value="HTH_LUXR_2"/>
    <property type="match status" value="1"/>
</dbReference>
<dbReference type="SUPFAM" id="SSF46894">
    <property type="entry name" value="C-terminal effector domain of the bipartite response regulators"/>
    <property type="match status" value="1"/>
</dbReference>
<dbReference type="Pfam" id="PF00072">
    <property type="entry name" value="Response_reg"/>
    <property type="match status" value="1"/>
</dbReference>
<comment type="caution">
    <text evidence="5">Lacks conserved residue(s) required for the propagation of feature annotation.</text>
</comment>
<evidence type="ECO:0000259" key="8">
    <source>
        <dbReference type="PROSITE" id="PS50110"/>
    </source>
</evidence>
<dbReference type="PRINTS" id="PR00038">
    <property type="entry name" value="HTHLUXR"/>
</dbReference>
<feature type="region of interest" description="Disordered" evidence="6">
    <location>
        <begin position="221"/>
        <end position="262"/>
    </location>
</feature>
<evidence type="ECO:0000313" key="9">
    <source>
        <dbReference type="EMBL" id="ADI10489.1"/>
    </source>
</evidence>
<dbReference type="InterPro" id="IPR058245">
    <property type="entry name" value="NreC/VraR/RcsB-like_REC"/>
</dbReference>
<dbReference type="InterPro" id="IPR039420">
    <property type="entry name" value="WalR-like"/>
</dbReference>
<keyword evidence="2" id="KW-0805">Transcription regulation</keyword>
<evidence type="ECO:0000256" key="6">
    <source>
        <dbReference type="SAM" id="MobiDB-lite"/>
    </source>
</evidence>
<dbReference type="CDD" id="cd17535">
    <property type="entry name" value="REC_NarL-like"/>
    <property type="match status" value="1"/>
</dbReference>
<dbReference type="PROSITE" id="PS50110">
    <property type="entry name" value="RESPONSE_REGULATORY"/>
    <property type="match status" value="1"/>
</dbReference>
<protein>
    <submittedName>
        <fullName evidence="9">Putative two-component regulator</fullName>
    </submittedName>
</protein>
<keyword evidence="1" id="KW-0597">Phosphoprotein</keyword>
<dbReference type="SMART" id="SM00421">
    <property type="entry name" value="HTH_LUXR"/>
    <property type="match status" value="1"/>
</dbReference>
<keyword evidence="4" id="KW-0804">Transcription</keyword>
<dbReference type="InterPro" id="IPR000792">
    <property type="entry name" value="Tscrpt_reg_LuxR_C"/>
</dbReference>
<gene>
    <name evidence="9" type="ordered locus">SBI_07369</name>
</gene>
<dbReference type="PATRIC" id="fig|749414.3.peg.7580"/>
<dbReference type="eggNOG" id="COG2197">
    <property type="taxonomic scope" value="Bacteria"/>
</dbReference>
<reference evidence="9 10" key="1">
    <citation type="journal article" date="2010" name="J. Bacteriol.">
        <title>Genome sequence of the milbemycin-producing bacterium Streptomyces bingchenggensis.</title>
        <authorList>
            <person name="Wang X.J."/>
            <person name="Yan Y.J."/>
            <person name="Zhang B."/>
            <person name="An J."/>
            <person name="Wang J.J."/>
            <person name="Tian J."/>
            <person name="Jiang L."/>
            <person name="Chen Y.H."/>
            <person name="Huang S.X."/>
            <person name="Yin M."/>
            <person name="Zhang J."/>
            <person name="Gao A.L."/>
            <person name="Liu C.X."/>
            <person name="Zhu Z.X."/>
            <person name="Xiang W.S."/>
        </authorList>
    </citation>
    <scope>NUCLEOTIDE SEQUENCE [LARGE SCALE GENOMIC DNA]</scope>
    <source>
        <strain evidence="9 10">BCW-1</strain>
    </source>
</reference>
<dbReference type="STRING" id="749414.SBI_07369"/>
<dbReference type="CDD" id="cd06170">
    <property type="entry name" value="LuxR_C_like"/>
    <property type="match status" value="1"/>
</dbReference>
<dbReference type="SUPFAM" id="SSF52172">
    <property type="entry name" value="CheY-like"/>
    <property type="match status" value="1"/>
</dbReference>